<name>A0A5B7YF83_9ALTE</name>
<dbReference type="PANTHER" id="PTHR23517:SF13">
    <property type="entry name" value="MAJOR FACILITATOR SUPERFAMILY MFS_1"/>
    <property type="match status" value="1"/>
</dbReference>
<dbReference type="PROSITE" id="PS50850">
    <property type="entry name" value="MFS"/>
    <property type="match status" value="1"/>
</dbReference>
<dbReference type="SUPFAM" id="SSF103473">
    <property type="entry name" value="MFS general substrate transporter"/>
    <property type="match status" value="1"/>
</dbReference>
<sequence length="401" mass="42027">MRLSHRYISFSIASITLLMVFAASAAPIPLYNLYHQLYDVTYQQLALTSVVYFIGAVSALIFFGRLSNHIGRKPLALLVMTLAGSACLLFTIVESAFPLILGRFLLGIACGLASSGISALVVDTAPPEKPWLPSVLVSNAPLVGLTCGAMLSGILVEYAPAPLTLCYGVAIAGLLICALLLYFTPETVKRMPGVLSSLRPQFKLPASTRAGYPVAALTFLATWSVGGFFQAFAPSIAATQLHSDSILAAAAVFSSFLLPGVMGGQVNAWVSNRTAQRGGMLLFCVALAGLIYSMYTASLPLFFVACILAGIAQGAVLTGSVGSLIKGIQEKERAGVLAVIFATSYTGAAIPTLIAGQLATIFSLLELLTFYLGQAVIVTVITFKFAGRSRTSDLASAETSA</sequence>
<comment type="subcellular location">
    <subcellularLocation>
        <location evidence="1">Cell membrane</location>
        <topology evidence="1">Multi-pass membrane protein</topology>
    </subcellularLocation>
</comment>
<dbReference type="Proteomes" id="UP000304912">
    <property type="component" value="Chromosome"/>
</dbReference>
<keyword evidence="2" id="KW-0813">Transport</keyword>
<feature type="transmembrane region" description="Helical" evidence="7">
    <location>
        <begin position="210"/>
        <end position="233"/>
    </location>
</feature>
<dbReference type="RefSeq" id="WP_139756718.1">
    <property type="nucleotide sequence ID" value="NZ_CP039852.1"/>
</dbReference>
<evidence type="ECO:0000256" key="6">
    <source>
        <dbReference type="ARBA" id="ARBA00023136"/>
    </source>
</evidence>
<protein>
    <submittedName>
        <fullName evidence="9">MFS transporter</fullName>
    </submittedName>
</protein>
<feature type="transmembrane region" description="Helical" evidence="7">
    <location>
        <begin position="361"/>
        <end position="383"/>
    </location>
</feature>
<proteinExistence type="predicted"/>
<accession>A0A5B7YF83</accession>
<keyword evidence="4 7" id="KW-0812">Transmembrane</keyword>
<dbReference type="AlphaFoldDB" id="A0A5B7YF83"/>
<organism evidence="9 10">
    <name type="scientific">Salinimonas iocasae</name>
    <dbReference type="NCBI Taxonomy" id="2572577"/>
    <lineage>
        <taxon>Bacteria</taxon>
        <taxon>Pseudomonadati</taxon>
        <taxon>Pseudomonadota</taxon>
        <taxon>Gammaproteobacteria</taxon>
        <taxon>Alteromonadales</taxon>
        <taxon>Alteromonadaceae</taxon>
        <taxon>Alteromonas/Salinimonas group</taxon>
        <taxon>Salinimonas</taxon>
    </lineage>
</organism>
<feature type="transmembrane region" description="Helical" evidence="7">
    <location>
        <begin position="301"/>
        <end position="322"/>
    </location>
</feature>
<keyword evidence="5 7" id="KW-1133">Transmembrane helix</keyword>
<dbReference type="InterPro" id="IPR011701">
    <property type="entry name" value="MFS"/>
</dbReference>
<feature type="transmembrane region" description="Helical" evidence="7">
    <location>
        <begin position="99"/>
        <end position="122"/>
    </location>
</feature>
<dbReference type="GO" id="GO:0005886">
    <property type="term" value="C:plasma membrane"/>
    <property type="evidence" value="ECO:0007669"/>
    <property type="project" value="UniProtKB-SubCell"/>
</dbReference>
<evidence type="ECO:0000259" key="8">
    <source>
        <dbReference type="PROSITE" id="PS50850"/>
    </source>
</evidence>
<keyword evidence="10" id="KW-1185">Reference proteome</keyword>
<feature type="transmembrane region" description="Helical" evidence="7">
    <location>
        <begin position="41"/>
        <end position="63"/>
    </location>
</feature>
<dbReference type="KEGG" id="salk:FBQ74_11010"/>
<dbReference type="OrthoDB" id="7283458at2"/>
<keyword evidence="6 7" id="KW-0472">Membrane</keyword>
<evidence type="ECO:0000256" key="7">
    <source>
        <dbReference type="SAM" id="Phobius"/>
    </source>
</evidence>
<evidence type="ECO:0000256" key="5">
    <source>
        <dbReference type="ARBA" id="ARBA00022989"/>
    </source>
</evidence>
<feature type="transmembrane region" description="Helical" evidence="7">
    <location>
        <begin position="134"/>
        <end position="156"/>
    </location>
</feature>
<feature type="domain" description="Major facilitator superfamily (MFS) profile" evidence="8">
    <location>
        <begin position="1"/>
        <end position="390"/>
    </location>
</feature>
<feature type="transmembrane region" description="Helical" evidence="7">
    <location>
        <begin position="162"/>
        <end position="183"/>
    </location>
</feature>
<dbReference type="InterPro" id="IPR050171">
    <property type="entry name" value="MFS_Transporters"/>
</dbReference>
<evidence type="ECO:0000313" key="10">
    <source>
        <dbReference type="Proteomes" id="UP000304912"/>
    </source>
</evidence>
<dbReference type="InterPro" id="IPR020846">
    <property type="entry name" value="MFS_dom"/>
</dbReference>
<feature type="transmembrane region" description="Helical" evidence="7">
    <location>
        <begin position="75"/>
        <end position="93"/>
    </location>
</feature>
<gene>
    <name evidence="9" type="ORF">FBQ74_11010</name>
</gene>
<dbReference type="InterPro" id="IPR036259">
    <property type="entry name" value="MFS_trans_sf"/>
</dbReference>
<evidence type="ECO:0000256" key="1">
    <source>
        <dbReference type="ARBA" id="ARBA00004651"/>
    </source>
</evidence>
<reference evidence="9 10" key="1">
    <citation type="submission" date="2019-04" db="EMBL/GenBank/DDBJ databases">
        <title>Salinimonas iocasae sp. nov., a halophilic bacterium isolated from the outer tube casing of tubeworms in Okinawa Trough.</title>
        <authorList>
            <person name="Zhang H."/>
            <person name="Wang H."/>
            <person name="Li C."/>
        </authorList>
    </citation>
    <scope>NUCLEOTIDE SEQUENCE [LARGE SCALE GENOMIC DNA]</scope>
    <source>
        <strain evidence="9 10">KX18D6</strain>
    </source>
</reference>
<dbReference type="GO" id="GO:0022857">
    <property type="term" value="F:transmembrane transporter activity"/>
    <property type="evidence" value="ECO:0007669"/>
    <property type="project" value="InterPro"/>
</dbReference>
<dbReference type="EMBL" id="CP039852">
    <property type="protein sequence ID" value="QCZ93976.1"/>
    <property type="molecule type" value="Genomic_DNA"/>
</dbReference>
<evidence type="ECO:0000313" key="9">
    <source>
        <dbReference type="EMBL" id="QCZ93976.1"/>
    </source>
</evidence>
<dbReference type="Pfam" id="PF07690">
    <property type="entry name" value="MFS_1"/>
    <property type="match status" value="1"/>
</dbReference>
<feature type="transmembrane region" description="Helical" evidence="7">
    <location>
        <begin position="278"/>
        <end position="295"/>
    </location>
</feature>
<dbReference type="PANTHER" id="PTHR23517">
    <property type="entry name" value="RESISTANCE PROTEIN MDTM, PUTATIVE-RELATED-RELATED"/>
    <property type="match status" value="1"/>
</dbReference>
<evidence type="ECO:0000256" key="4">
    <source>
        <dbReference type="ARBA" id="ARBA00022692"/>
    </source>
</evidence>
<feature type="transmembrane region" description="Helical" evidence="7">
    <location>
        <begin position="245"/>
        <end position="266"/>
    </location>
</feature>
<evidence type="ECO:0000256" key="2">
    <source>
        <dbReference type="ARBA" id="ARBA00022448"/>
    </source>
</evidence>
<evidence type="ECO:0000256" key="3">
    <source>
        <dbReference type="ARBA" id="ARBA00022475"/>
    </source>
</evidence>
<dbReference type="Gene3D" id="1.20.1250.20">
    <property type="entry name" value="MFS general substrate transporter like domains"/>
    <property type="match status" value="1"/>
</dbReference>
<keyword evidence="3" id="KW-1003">Cell membrane</keyword>
<feature type="transmembrane region" description="Helical" evidence="7">
    <location>
        <begin position="334"/>
        <end position="355"/>
    </location>
</feature>